<sequence>MEGLRTSAKLTLLDTDECETERWREMETQQGEDDEGVRRDCRRDGHDCNEERGDRTNGSSSSCESIAYIRPSPSDDYHGIYFSMLLSGVGFLLPYNSFVTDVDFLHHRFPGTSVVLDLSITYVGTALAASLINNAFVELLSLHTRITAGYIVVLLTLLLVSVFDLALELVPPRFQYHVTLLAIALCAFGCTVQQSSFYGYASLLPPRYTQAIMTGESTAGVIVSISRIVTKAVVKDERQNTLAFFLISTALEATCCCLHQITRRSAFVRHHLLNQDWLPTPPIASRPDGGGPRYLAHHDVAAEEVRFECWDVVPVTSSTSYCLLSTLSHGRSNLHTLAAMVRARCSVMRSLWPLALTLSLTCLITLSLFPGVTSEIRGCTPADWLPIALMAIFNLSDLIGKIAAAGPRPNSPACLLTSSAARLILIPLFILCVLPRYEPTLSHPAWPCTFSSLLGLTNGYLSSVPMIQAPTRVTSSQRELAGNIMTVSYMAGLAAGSAFGYCTFTLTHSALPSCLPPENGTFGRNPF</sequence>
<feature type="transmembrane region" description="Helical" evidence="8">
    <location>
        <begin position="449"/>
        <end position="468"/>
    </location>
</feature>
<dbReference type="GO" id="GO:0005337">
    <property type="term" value="F:nucleoside transmembrane transporter activity"/>
    <property type="evidence" value="ECO:0007669"/>
    <property type="project" value="InterPro"/>
</dbReference>
<proteinExistence type="inferred from homology"/>
<protein>
    <submittedName>
        <fullName evidence="9">Asolute carrier family 29 member 4b</fullName>
    </submittedName>
</protein>
<keyword evidence="4 8" id="KW-0812">Transmembrane</keyword>
<dbReference type="InterPro" id="IPR002259">
    <property type="entry name" value="Eqnu_transpt"/>
</dbReference>
<dbReference type="GO" id="GO:0008504">
    <property type="term" value="F:monoamine transmembrane transporter activity"/>
    <property type="evidence" value="ECO:0007669"/>
    <property type="project" value="TreeGrafter"/>
</dbReference>
<evidence type="ECO:0000256" key="2">
    <source>
        <dbReference type="ARBA" id="ARBA00007965"/>
    </source>
</evidence>
<accession>A0A8C4Q0V8</accession>
<evidence type="ECO:0000256" key="7">
    <source>
        <dbReference type="SAM" id="MobiDB-lite"/>
    </source>
</evidence>
<feature type="transmembrane region" description="Helical" evidence="8">
    <location>
        <begin position="118"/>
        <end position="136"/>
    </location>
</feature>
<feature type="transmembrane region" description="Helical" evidence="8">
    <location>
        <begin position="173"/>
        <end position="192"/>
    </location>
</feature>
<dbReference type="Proteomes" id="UP000694388">
    <property type="component" value="Unplaced"/>
</dbReference>
<reference evidence="9" key="2">
    <citation type="submission" date="2025-09" db="UniProtKB">
        <authorList>
            <consortium name="Ensembl"/>
        </authorList>
    </citation>
    <scope>IDENTIFICATION</scope>
</reference>
<dbReference type="GO" id="GO:0005886">
    <property type="term" value="C:plasma membrane"/>
    <property type="evidence" value="ECO:0007669"/>
    <property type="project" value="TreeGrafter"/>
</dbReference>
<evidence type="ECO:0000256" key="1">
    <source>
        <dbReference type="ARBA" id="ARBA00004141"/>
    </source>
</evidence>
<feature type="compositionally biased region" description="Basic and acidic residues" evidence="7">
    <location>
        <begin position="36"/>
        <end position="55"/>
    </location>
</feature>
<name>A0A8C4Q0V8_EPTBU</name>
<feature type="transmembrane region" description="Helical" evidence="8">
    <location>
        <begin position="351"/>
        <end position="372"/>
    </location>
</feature>
<dbReference type="Pfam" id="PF01733">
    <property type="entry name" value="Nucleoside_tran"/>
    <property type="match status" value="1"/>
</dbReference>
<reference evidence="9" key="1">
    <citation type="submission" date="2025-08" db="UniProtKB">
        <authorList>
            <consortium name="Ensembl"/>
        </authorList>
    </citation>
    <scope>IDENTIFICATION</scope>
</reference>
<feature type="transmembrane region" description="Helical" evidence="8">
    <location>
        <begin position="480"/>
        <end position="501"/>
    </location>
</feature>
<keyword evidence="10" id="KW-1185">Reference proteome</keyword>
<feature type="transmembrane region" description="Helical" evidence="8">
    <location>
        <begin position="415"/>
        <end position="437"/>
    </location>
</feature>
<evidence type="ECO:0000256" key="4">
    <source>
        <dbReference type="ARBA" id="ARBA00022692"/>
    </source>
</evidence>
<evidence type="ECO:0000313" key="9">
    <source>
        <dbReference type="Ensembl" id="ENSEBUP00000008255.1"/>
    </source>
</evidence>
<keyword evidence="6 8" id="KW-0472">Membrane</keyword>
<organism evidence="9 10">
    <name type="scientific">Eptatretus burgeri</name>
    <name type="common">Inshore hagfish</name>
    <dbReference type="NCBI Taxonomy" id="7764"/>
    <lineage>
        <taxon>Eukaryota</taxon>
        <taxon>Metazoa</taxon>
        <taxon>Chordata</taxon>
        <taxon>Craniata</taxon>
        <taxon>Vertebrata</taxon>
        <taxon>Cyclostomata</taxon>
        <taxon>Myxini</taxon>
        <taxon>Myxiniformes</taxon>
        <taxon>Myxinidae</taxon>
        <taxon>Eptatretinae</taxon>
        <taxon>Eptatretus</taxon>
    </lineage>
</organism>
<evidence type="ECO:0000256" key="6">
    <source>
        <dbReference type="ARBA" id="ARBA00023136"/>
    </source>
</evidence>
<evidence type="ECO:0000256" key="3">
    <source>
        <dbReference type="ARBA" id="ARBA00022448"/>
    </source>
</evidence>
<evidence type="ECO:0000313" key="10">
    <source>
        <dbReference type="Proteomes" id="UP000694388"/>
    </source>
</evidence>
<dbReference type="GeneTree" id="ENSGT00950000182898"/>
<dbReference type="AlphaFoldDB" id="A0A8C4Q0V8"/>
<comment type="similarity">
    <text evidence="2">Belongs to the SLC29A/ENT transporter (TC 2.A.57) family.</text>
</comment>
<dbReference type="PANTHER" id="PTHR10332:SF10">
    <property type="entry name" value="EQUILIBRATIVE NUCLEOSIDE TRANSPORTER 4"/>
    <property type="match status" value="1"/>
</dbReference>
<dbReference type="Ensembl" id="ENSEBUT00000008751.1">
    <property type="protein sequence ID" value="ENSEBUP00000008255.1"/>
    <property type="gene ID" value="ENSEBUG00000005348.1"/>
</dbReference>
<dbReference type="PIRSF" id="PIRSF016379">
    <property type="entry name" value="ENT"/>
    <property type="match status" value="1"/>
</dbReference>
<comment type="subcellular location">
    <subcellularLocation>
        <location evidence="1">Membrane</location>
        <topology evidence="1">Multi-pass membrane protein</topology>
    </subcellularLocation>
</comment>
<feature type="region of interest" description="Disordered" evidence="7">
    <location>
        <begin position="21"/>
        <end position="62"/>
    </location>
</feature>
<keyword evidence="3" id="KW-0813">Transport</keyword>
<keyword evidence="5 8" id="KW-1133">Transmembrane helix</keyword>
<evidence type="ECO:0000256" key="5">
    <source>
        <dbReference type="ARBA" id="ARBA00022989"/>
    </source>
</evidence>
<dbReference type="PRINTS" id="PR01130">
    <property type="entry name" value="DERENTRNSPRT"/>
</dbReference>
<feature type="transmembrane region" description="Helical" evidence="8">
    <location>
        <begin position="148"/>
        <end position="167"/>
    </location>
</feature>
<feature type="transmembrane region" description="Helical" evidence="8">
    <location>
        <begin position="384"/>
        <end position="403"/>
    </location>
</feature>
<dbReference type="PANTHER" id="PTHR10332">
    <property type="entry name" value="EQUILIBRATIVE NUCLEOSIDE TRANSPORTER"/>
    <property type="match status" value="1"/>
</dbReference>
<evidence type="ECO:0000256" key="8">
    <source>
        <dbReference type="SAM" id="Phobius"/>
    </source>
</evidence>
<feature type="transmembrane region" description="Helical" evidence="8">
    <location>
        <begin position="79"/>
        <end position="98"/>
    </location>
</feature>